<dbReference type="InterPro" id="IPR029767">
    <property type="entry name" value="WecB-like"/>
</dbReference>
<dbReference type="EC" id="3.2.1.183" evidence="2"/>
<dbReference type="InterPro" id="IPR003331">
    <property type="entry name" value="UDP_GlcNAc_Epimerase_2_dom"/>
</dbReference>
<dbReference type="Proteomes" id="UP000364097">
    <property type="component" value="Unassembled WGS sequence"/>
</dbReference>
<dbReference type="RefSeq" id="WP_148308437.1">
    <property type="nucleotide sequence ID" value="NZ_AACKMW020000043.1"/>
</dbReference>
<dbReference type="InterPro" id="IPR020004">
    <property type="entry name" value="UDP-GlcNAc_Epase"/>
</dbReference>
<protein>
    <submittedName>
        <fullName evidence="2">UDP-N-acetylglucosamine 2-epimerase (Hydrolyzing)</fullName>
        <ecNumber evidence="2">3.2.1.183</ecNumber>
    </submittedName>
</protein>
<feature type="domain" description="UDP-N-acetylglucosamine 2-epimerase" evidence="1">
    <location>
        <begin position="26"/>
        <end position="369"/>
    </location>
</feature>
<name>A0ABW9N669_9BACT</name>
<proteinExistence type="predicted"/>
<accession>A0ABW9N669</accession>
<organism evidence="2 3">
    <name type="scientific">Campylobacter subantarcticus</name>
    <dbReference type="NCBI Taxonomy" id="497724"/>
    <lineage>
        <taxon>Bacteria</taxon>
        <taxon>Pseudomonadati</taxon>
        <taxon>Campylobacterota</taxon>
        <taxon>Epsilonproteobacteria</taxon>
        <taxon>Campylobacterales</taxon>
        <taxon>Campylobacteraceae</taxon>
        <taxon>Campylobacter</taxon>
    </lineage>
</organism>
<keyword evidence="2" id="KW-0378">Hydrolase</keyword>
<dbReference type="PANTHER" id="PTHR43174:SF3">
    <property type="entry name" value="UDP-N-ACETYLGLUCOSAMINE 2-EPIMERASE"/>
    <property type="match status" value="1"/>
</dbReference>
<evidence type="ECO:0000313" key="3">
    <source>
        <dbReference type="Proteomes" id="UP000364097"/>
    </source>
</evidence>
<dbReference type="Pfam" id="PF02350">
    <property type="entry name" value="Epimerase_2"/>
    <property type="match status" value="1"/>
</dbReference>
<dbReference type="Gene3D" id="3.40.50.2000">
    <property type="entry name" value="Glycogen Phosphorylase B"/>
    <property type="match status" value="2"/>
</dbReference>
<evidence type="ECO:0000259" key="1">
    <source>
        <dbReference type="Pfam" id="PF02350"/>
    </source>
</evidence>
<gene>
    <name evidence="2" type="primary">neuC</name>
    <name evidence="2" type="ORF">A0Z09_006850</name>
</gene>
<reference evidence="2" key="1">
    <citation type="submission" date="2019-08" db="EMBL/GenBank/DDBJ databases">
        <title>Rapid identification of Enteric Bacteria from Whole Genome Sequences (WGS) using Average Nucleotide Identity (ANI).</title>
        <authorList>
            <person name="Lane C."/>
        </authorList>
    </citation>
    <scope>NUCLEOTIDE SEQUENCE [LARGE SCALE GENOMIC DNA]</scope>
    <source>
        <strain evidence="2">2010D-8461</strain>
    </source>
</reference>
<evidence type="ECO:0000313" key="2">
    <source>
        <dbReference type="EMBL" id="MPB99755.1"/>
    </source>
</evidence>
<dbReference type="GO" id="GO:0016798">
    <property type="term" value="F:hydrolase activity, acting on glycosyl bonds"/>
    <property type="evidence" value="ECO:0007669"/>
    <property type="project" value="UniProtKB-KW"/>
</dbReference>
<dbReference type="CDD" id="cd03786">
    <property type="entry name" value="GTB_UDP-GlcNAc_2-Epimerase"/>
    <property type="match status" value="1"/>
</dbReference>
<keyword evidence="2" id="KW-0326">Glycosidase</keyword>
<comment type="caution">
    <text evidence="2">The sequence shown here is derived from an EMBL/GenBank/DDBJ whole genome shotgun (WGS) entry which is preliminary data.</text>
</comment>
<dbReference type="PANTHER" id="PTHR43174">
    <property type="entry name" value="UDP-N-ACETYLGLUCOSAMINE 2-EPIMERASE"/>
    <property type="match status" value="1"/>
</dbReference>
<sequence length="386" mass="44204">MMSRKICVVSGTRAEWYLLKRLCECIDQDDELTLQLVVTAAHLSKDFGFTYQEIEKEFKVDKKIPILLSNDDKISICKSMGLLQISLCEAFEELKPDMVVILGDRYEMLSCASTCLLMQIPLAHLCGGELTLGAIDDSIRHAISKMAHLHFVSTQNYANRILQLGESKERVFNVGSLGGENIKNMIFLSKNELQKELNLTFNKNIYLITYHPQTIQTTSVEEEVRLLLDFLDSLENSTLIFTKANADENGLFINKLLEKYCIKQSHKARLFDNLGSKRYLSLMKISSMLIGNSSSGICESPFFKIPCINIGNRQEGRIFADNIINCDIYHLKQAFLYTNTKEYQEKLKNFTNPFECKEDNTSVMIKDIIKNISLEKILYKKFVDMQ</sequence>
<dbReference type="NCBIfam" id="TIGR03568">
    <property type="entry name" value="NeuC_NnaA"/>
    <property type="match status" value="1"/>
</dbReference>
<dbReference type="SUPFAM" id="SSF53756">
    <property type="entry name" value="UDP-Glycosyltransferase/glycogen phosphorylase"/>
    <property type="match status" value="1"/>
</dbReference>
<dbReference type="EMBL" id="AACKMW020000043">
    <property type="protein sequence ID" value="MPB99755.1"/>
    <property type="molecule type" value="Genomic_DNA"/>
</dbReference>
<keyword evidence="3" id="KW-1185">Reference proteome</keyword>